<dbReference type="AlphaFoldDB" id="A0A7X0H858"/>
<comment type="subunit">
    <text evidence="4">Part of the 50S ribosomal subunit. Contacts protein L32.</text>
</comment>
<accession>A0A7X0H858</accession>
<sequence>MKHGVYGRKLGRKTNHRIAMWRNMATALFTHNQITTTIPKAKSLQPFVEKLITAAKKGDLASRRRVIAKLGGDTIMIRDEDDENVERNKYGEVTGGTKIVKHLFDEIAPRYADRNGGYTRIIKLGISRIGDGSDLCVIQLVGTEEAGPQVSGSNSRRRDKANKRMEFAAKLRKGDAEEAAEEEAPAEEATATAVAEAPEAEAPETEAPAEEAAAEETEEKKGE</sequence>
<dbReference type="InterPro" id="IPR047859">
    <property type="entry name" value="Ribosomal_bL17_CS"/>
</dbReference>
<keyword evidence="2 4" id="KW-0689">Ribosomal protein</keyword>
<organism evidence="7 8">
    <name type="scientific">Algisphaera agarilytica</name>
    <dbReference type="NCBI Taxonomy" id="1385975"/>
    <lineage>
        <taxon>Bacteria</taxon>
        <taxon>Pseudomonadati</taxon>
        <taxon>Planctomycetota</taxon>
        <taxon>Phycisphaerae</taxon>
        <taxon>Phycisphaerales</taxon>
        <taxon>Phycisphaeraceae</taxon>
        <taxon>Algisphaera</taxon>
    </lineage>
</organism>
<dbReference type="Proteomes" id="UP000541810">
    <property type="component" value="Unassembled WGS sequence"/>
</dbReference>
<dbReference type="Pfam" id="PF01196">
    <property type="entry name" value="Ribosomal_L17"/>
    <property type="match status" value="1"/>
</dbReference>
<reference evidence="7 8" key="1">
    <citation type="submission" date="2020-08" db="EMBL/GenBank/DDBJ databases">
        <title>Genomic Encyclopedia of Type Strains, Phase IV (KMG-IV): sequencing the most valuable type-strain genomes for metagenomic binning, comparative biology and taxonomic classification.</title>
        <authorList>
            <person name="Goeker M."/>
        </authorList>
    </citation>
    <scope>NUCLEOTIDE SEQUENCE [LARGE SCALE GENOMIC DNA]</scope>
    <source>
        <strain evidence="7 8">DSM 103725</strain>
    </source>
</reference>
<feature type="compositionally biased region" description="Low complexity" evidence="6">
    <location>
        <begin position="187"/>
        <end position="197"/>
    </location>
</feature>
<protein>
    <recommendedName>
        <fullName evidence="4">Large ribosomal subunit protein bL17</fullName>
    </recommendedName>
</protein>
<proteinExistence type="inferred from homology"/>
<dbReference type="RefSeq" id="WP_184678548.1">
    <property type="nucleotide sequence ID" value="NZ_JACHGY010000001.1"/>
</dbReference>
<feature type="compositionally biased region" description="Acidic residues" evidence="6">
    <location>
        <begin position="198"/>
        <end position="217"/>
    </location>
</feature>
<gene>
    <name evidence="4" type="primary">rplQ</name>
    <name evidence="7" type="ORF">HNQ40_002858</name>
</gene>
<evidence type="ECO:0000313" key="8">
    <source>
        <dbReference type="Proteomes" id="UP000541810"/>
    </source>
</evidence>
<comment type="caution">
    <text evidence="7">The sequence shown here is derived from an EMBL/GenBank/DDBJ whole genome shotgun (WGS) entry which is preliminary data.</text>
</comment>
<evidence type="ECO:0000256" key="4">
    <source>
        <dbReference type="HAMAP-Rule" id="MF_01368"/>
    </source>
</evidence>
<dbReference type="PROSITE" id="PS01167">
    <property type="entry name" value="RIBOSOMAL_L17"/>
    <property type="match status" value="1"/>
</dbReference>
<dbReference type="GO" id="GO:0006412">
    <property type="term" value="P:translation"/>
    <property type="evidence" value="ECO:0007669"/>
    <property type="project" value="UniProtKB-UniRule"/>
</dbReference>
<dbReference type="HAMAP" id="MF_01368">
    <property type="entry name" value="Ribosomal_bL17"/>
    <property type="match status" value="1"/>
</dbReference>
<keyword evidence="3 4" id="KW-0687">Ribonucleoprotein</keyword>
<evidence type="ECO:0000256" key="3">
    <source>
        <dbReference type="ARBA" id="ARBA00023274"/>
    </source>
</evidence>
<comment type="similarity">
    <text evidence="1 4 5">Belongs to the bacterial ribosomal protein bL17 family.</text>
</comment>
<evidence type="ECO:0000256" key="5">
    <source>
        <dbReference type="RuleBase" id="RU000660"/>
    </source>
</evidence>
<feature type="compositionally biased region" description="Acidic residues" evidence="6">
    <location>
        <begin position="177"/>
        <end position="186"/>
    </location>
</feature>
<feature type="region of interest" description="Disordered" evidence="6">
    <location>
        <begin position="170"/>
        <end position="223"/>
    </location>
</feature>
<evidence type="ECO:0000256" key="6">
    <source>
        <dbReference type="SAM" id="MobiDB-lite"/>
    </source>
</evidence>
<evidence type="ECO:0000256" key="2">
    <source>
        <dbReference type="ARBA" id="ARBA00022980"/>
    </source>
</evidence>
<dbReference type="GO" id="GO:0003735">
    <property type="term" value="F:structural constituent of ribosome"/>
    <property type="evidence" value="ECO:0007669"/>
    <property type="project" value="InterPro"/>
</dbReference>
<dbReference type="PANTHER" id="PTHR14413:SF16">
    <property type="entry name" value="LARGE RIBOSOMAL SUBUNIT PROTEIN BL17M"/>
    <property type="match status" value="1"/>
</dbReference>
<dbReference type="EMBL" id="JACHGY010000001">
    <property type="protein sequence ID" value="MBB6431052.1"/>
    <property type="molecule type" value="Genomic_DNA"/>
</dbReference>
<name>A0A7X0H858_9BACT</name>
<dbReference type="Gene3D" id="3.90.1030.10">
    <property type="entry name" value="Ribosomal protein L17"/>
    <property type="match status" value="1"/>
</dbReference>
<evidence type="ECO:0000256" key="1">
    <source>
        <dbReference type="ARBA" id="ARBA00008777"/>
    </source>
</evidence>
<dbReference type="InterPro" id="IPR036373">
    <property type="entry name" value="Ribosomal_bL17_sf"/>
</dbReference>
<dbReference type="SUPFAM" id="SSF64263">
    <property type="entry name" value="Prokaryotic ribosomal protein L17"/>
    <property type="match status" value="1"/>
</dbReference>
<dbReference type="InterPro" id="IPR000456">
    <property type="entry name" value="Ribosomal_bL17"/>
</dbReference>
<keyword evidence="8" id="KW-1185">Reference proteome</keyword>
<dbReference type="PANTHER" id="PTHR14413">
    <property type="entry name" value="RIBOSOMAL PROTEIN L17"/>
    <property type="match status" value="1"/>
</dbReference>
<dbReference type="GO" id="GO:0022625">
    <property type="term" value="C:cytosolic large ribosomal subunit"/>
    <property type="evidence" value="ECO:0007669"/>
    <property type="project" value="TreeGrafter"/>
</dbReference>
<dbReference type="NCBIfam" id="TIGR00059">
    <property type="entry name" value="L17"/>
    <property type="match status" value="1"/>
</dbReference>
<evidence type="ECO:0000313" key="7">
    <source>
        <dbReference type="EMBL" id="MBB6431052.1"/>
    </source>
</evidence>